<evidence type="ECO:0000313" key="4">
    <source>
        <dbReference type="Proteomes" id="UP000677228"/>
    </source>
</evidence>
<keyword evidence="1" id="KW-0472">Membrane</keyword>
<keyword evidence="1" id="KW-0812">Transmembrane</keyword>
<keyword evidence="1" id="KW-1133">Transmembrane helix</keyword>
<protein>
    <submittedName>
        <fullName evidence="2">Uncharacterized protein</fullName>
    </submittedName>
</protein>
<gene>
    <name evidence="2" type="ORF">OVA965_LOCUS23495</name>
    <name evidence="3" type="ORF">TMI583_LOCUS24215</name>
</gene>
<dbReference type="Proteomes" id="UP000682733">
    <property type="component" value="Unassembled WGS sequence"/>
</dbReference>
<dbReference type="Proteomes" id="UP000677228">
    <property type="component" value="Unassembled WGS sequence"/>
</dbReference>
<comment type="caution">
    <text evidence="2">The sequence shown here is derived from an EMBL/GenBank/DDBJ whole genome shotgun (WGS) entry which is preliminary data.</text>
</comment>
<evidence type="ECO:0000313" key="3">
    <source>
        <dbReference type="EMBL" id="CAF4001218.1"/>
    </source>
</evidence>
<feature type="transmembrane region" description="Helical" evidence="1">
    <location>
        <begin position="147"/>
        <end position="165"/>
    </location>
</feature>
<accession>A0A8S2ECV8</accession>
<sequence length="182" mass="21154">MGPCQGLIESIFSSTRNIVRTNGWREWWWRVFLVSLIAASTASLIGFTRPIPGTIIDAYSNRRSLEYYVLQNRTEDLRLIRVLSYYQCCGLKGLNKDTKEQRDFFLKNHPYNCFVDGATPPANMRYDETRGLACLELMDDGPGLVNVLYFGIDILLLVITWLYYYREHNRRQQEKIVGVIAL</sequence>
<evidence type="ECO:0000256" key="1">
    <source>
        <dbReference type="SAM" id="Phobius"/>
    </source>
</evidence>
<dbReference type="EMBL" id="CAJOBA010035249">
    <property type="protein sequence ID" value="CAF4001218.1"/>
    <property type="molecule type" value="Genomic_DNA"/>
</dbReference>
<dbReference type="AlphaFoldDB" id="A0A8S2ECV8"/>
<organism evidence="2 4">
    <name type="scientific">Didymodactylos carnosus</name>
    <dbReference type="NCBI Taxonomy" id="1234261"/>
    <lineage>
        <taxon>Eukaryota</taxon>
        <taxon>Metazoa</taxon>
        <taxon>Spiralia</taxon>
        <taxon>Gnathifera</taxon>
        <taxon>Rotifera</taxon>
        <taxon>Eurotatoria</taxon>
        <taxon>Bdelloidea</taxon>
        <taxon>Philodinida</taxon>
        <taxon>Philodinidae</taxon>
        <taxon>Didymodactylos</taxon>
    </lineage>
</organism>
<reference evidence="2" key="1">
    <citation type="submission" date="2021-02" db="EMBL/GenBank/DDBJ databases">
        <authorList>
            <person name="Nowell W R."/>
        </authorList>
    </citation>
    <scope>NUCLEOTIDE SEQUENCE</scope>
</reference>
<feature type="transmembrane region" description="Helical" evidence="1">
    <location>
        <begin position="27"/>
        <end position="47"/>
    </location>
</feature>
<dbReference type="EMBL" id="CAJNOK010013719">
    <property type="protein sequence ID" value="CAF1190150.1"/>
    <property type="molecule type" value="Genomic_DNA"/>
</dbReference>
<name>A0A8S2ECV8_9BILA</name>
<proteinExistence type="predicted"/>
<evidence type="ECO:0000313" key="2">
    <source>
        <dbReference type="EMBL" id="CAF1190150.1"/>
    </source>
</evidence>